<dbReference type="Proteomes" id="UP000249396">
    <property type="component" value="Unassembled WGS sequence"/>
</dbReference>
<gene>
    <name evidence="1" type="ORF">DM484_13320</name>
</gene>
<accession>A0A2W4T5Y9</accession>
<name>A0A2W4T5Y9_9GAMM</name>
<proteinExistence type="predicted"/>
<comment type="caution">
    <text evidence="1">The sequence shown here is derived from an EMBL/GenBank/DDBJ whole genome shotgun (WGS) entry which is preliminary data.</text>
</comment>
<reference evidence="1 2" key="1">
    <citation type="journal article" date="2018" name="Aquat. Microb. Ecol.">
        <title>Gammaproteobacterial methanotrophs dominate.</title>
        <authorList>
            <person name="Rissanen A.J."/>
            <person name="Saarenheimo J."/>
            <person name="Tiirola M."/>
            <person name="Peura S."/>
            <person name="Aalto S.L."/>
            <person name="Karvinen A."/>
            <person name="Nykanen H."/>
        </authorList>
    </citation>
    <scope>NUCLEOTIDE SEQUENCE [LARGE SCALE GENOMIC DNA]</scope>
    <source>
        <strain evidence="1">AMbin10</strain>
    </source>
</reference>
<evidence type="ECO:0000313" key="1">
    <source>
        <dbReference type="EMBL" id="PZN78187.1"/>
    </source>
</evidence>
<dbReference type="EMBL" id="QJPH01000323">
    <property type="protein sequence ID" value="PZN78187.1"/>
    <property type="molecule type" value="Genomic_DNA"/>
</dbReference>
<sequence length="142" mass="15462">MYQGAPVEEVSKFKGKLKQQWAKLTFNGQTASVTLNSIWNGSYSPIPPGMHTILAPDYSHKVISTSGYVAATPGMIGNDAWFPIGINGTMQNSSRYIHVGHLSEGCVTVHELGKWTAIYNYLISHRVLGSAGKKVGQLIVKK</sequence>
<dbReference type="AlphaFoldDB" id="A0A2W4T5Y9"/>
<evidence type="ECO:0000313" key="2">
    <source>
        <dbReference type="Proteomes" id="UP000249396"/>
    </source>
</evidence>
<evidence type="ECO:0008006" key="3">
    <source>
        <dbReference type="Google" id="ProtNLM"/>
    </source>
</evidence>
<protein>
    <recommendedName>
        <fullName evidence="3">YkuD domain-containing protein</fullName>
    </recommendedName>
</protein>
<organism evidence="1 2">
    <name type="scientific">Candidatus Methylumidiphilus alinenensis</name>
    <dbReference type="NCBI Taxonomy" id="2202197"/>
    <lineage>
        <taxon>Bacteria</taxon>
        <taxon>Pseudomonadati</taxon>
        <taxon>Pseudomonadota</taxon>
        <taxon>Gammaproteobacteria</taxon>
        <taxon>Methylococcales</taxon>
        <taxon>Candidatus Methylumidiphilus</taxon>
    </lineage>
</organism>